<proteinExistence type="predicted"/>
<keyword evidence="1" id="KW-1133">Transmembrane helix</keyword>
<feature type="transmembrane region" description="Helical" evidence="1">
    <location>
        <begin position="210"/>
        <end position="229"/>
    </location>
</feature>
<sequence length="273" mass="29285">MNDSDSCYPSIKKAASLLPNGLVEIAALTTLIGSSTAGDLILGNRGAAGIVWGTITAFGTSSVIKACASAASPGWLRQMLGLRTTHSDRAVGMDLSLAPTSRVSQRVRGMLENAIGVSCSSDDPDQMSIKRLPKLKEHNTYCDIYAFDRSTSIMLEELSATLHGEALTVYTHHQVKLFPPHKLFFQTTALLLSLLKAIEIYVFLKHGGLVIGLLSGIPFSFSFGVGLWVEVMDFIASRRPLEVDGHFDLISGVLPTTKQPGGPRKIVLGATNN</sequence>
<keyword evidence="1" id="KW-0472">Membrane</keyword>
<protein>
    <submittedName>
        <fullName evidence="2">Uncharacterized protein</fullName>
    </submittedName>
</protein>
<feature type="non-terminal residue" evidence="2">
    <location>
        <position position="273"/>
    </location>
</feature>
<dbReference type="InParanoid" id="A0A409X8E6"/>
<dbReference type="OrthoDB" id="3024632at2759"/>
<dbReference type="EMBL" id="NHYE01003979">
    <property type="protein sequence ID" value="PPQ86974.1"/>
    <property type="molecule type" value="Genomic_DNA"/>
</dbReference>
<dbReference type="Proteomes" id="UP000284706">
    <property type="component" value="Unassembled WGS sequence"/>
</dbReference>
<reference evidence="2 3" key="1">
    <citation type="journal article" date="2018" name="Evol. Lett.">
        <title>Horizontal gene cluster transfer increased hallucinogenic mushroom diversity.</title>
        <authorList>
            <person name="Reynolds H.T."/>
            <person name="Vijayakumar V."/>
            <person name="Gluck-Thaler E."/>
            <person name="Korotkin H.B."/>
            <person name="Matheny P.B."/>
            <person name="Slot J.C."/>
        </authorList>
    </citation>
    <scope>NUCLEOTIDE SEQUENCE [LARGE SCALE GENOMIC DNA]</scope>
    <source>
        <strain evidence="2 3">SRW20</strain>
    </source>
</reference>
<comment type="caution">
    <text evidence="2">The sequence shown here is derived from an EMBL/GenBank/DDBJ whole genome shotgun (WGS) entry which is preliminary data.</text>
</comment>
<keyword evidence="1" id="KW-0812">Transmembrane</keyword>
<evidence type="ECO:0000256" key="1">
    <source>
        <dbReference type="SAM" id="Phobius"/>
    </source>
</evidence>
<evidence type="ECO:0000313" key="3">
    <source>
        <dbReference type="Proteomes" id="UP000284706"/>
    </source>
</evidence>
<organism evidence="2 3">
    <name type="scientific">Gymnopilus dilepis</name>
    <dbReference type="NCBI Taxonomy" id="231916"/>
    <lineage>
        <taxon>Eukaryota</taxon>
        <taxon>Fungi</taxon>
        <taxon>Dikarya</taxon>
        <taxon>Basidiomycota</taxon>
        <taxon>Agaricomycotina</taxon>
        <taxon>Agaricomycetes</taxon>
        <taxon>Agaricomycetidae</taxon>
        <taxon>Agaricales</taxon>
        <taxon>Agaricineae</taxon>
        <taxon>Hymenogastraceae</taxon>
        <taxon>Gymnopilus</taxon>
    </lineage>
</organism>
<keyword evidence="3" id="KW-1185">Reference proteome</keyword>
<name>A0A409X8E6_9AGAR</name>
<evidence type="ECO:0000313" key="2">
    <source>
        <dbReference type="EMBL" id="PPQ86974.1"/>
    </source>
</evidence>
<gene>
    <name evidence="2" type="ORF">CVT26_007754</name>
</gene>
<accession>A0A409X8E6</accession>
<dbReference type="AlphaFoldDB" id="A0A409X8E6"/>